<evidence type="ECO:0000313" key="1">
    <source>
        <dbReference type="EMBL" id="GJN33326.1"/>
    </source>
</evidence>
<dbReference type="EMBL" id="BQKI01000084">
    <property type="protein sequence ID" value="GJN33326.1"/>
    <property type="molecule type" value="Genomic_DNA"/>
</dbReference>
<keyword evidence="2" id="KW-1185">Reference proteome</keyword>
<name>A0AAV5FEF3_ELECO</name>
<reference evidence="1" key="2">
    <citation type="submission" date="2021-12" db="EMBL/GenBank/DDBJ databases">
        <title>Resequencing data analysis of finger millet.</title>
        <authorList>
            <person name="Hatakeyama M."/>
            <person name="Aluri S."/>
            <person name="Balachadran M.T."/>
            <person name="Sivarajan S.R."/>
            <person name="Poveda L."/>
            <person name="Shimizu-Inatsugi R."/>
            <person name="Schlapbach R."/>
            <person name="Sreeman S.M."/>
            <person name="Shimizu K.K."/>
        </authorList>
    </citation>
    <scope>NUCLEOTIDE SEQUENCE</scope>
</reference>
<dbReference type="Proteomes" id="UP001054889">
    <property type="component" value="Unassembled WGS sequence"/>
</dbReference>
<dbReference type="PANTHER" id="PTHR33165">
    <property type="entry name" value="F-BOX DOMAIN CONTAINING PROTEIN-LIKE-RELATED"/>
    <property type="match status" value="1"/>
</dbReference>
<dbReference type="PANTHER" id="PTHR33165:SF36">
    <property type="entry name" value="DUF295 DOMAIN-CONTAINING PROTEIN"/>
    <property type="match status" value="1"/>
</dbReference>
<sequence length="121" mass="13810">MSHSHLAVYRLADLISGRVVPMTSIGEHAIFFEERGICVSANNGFPSILGNTIICKHRSTSQMEKTCDVRQHFCPRFDQFDIDSGTWSTALDIDILHKDRTPASPYTFSHHILTCCYRSYW</sequence>
<evidence type="ECO:0000313" key="2">
    <source>
        <dbReference type="Proteomes" id="UP001054889"/>
    </source>
</evidence>
<comment type="caution">
    <text evidence="1">The sequence shown here is derived from an EMBL/GenBank/DDBJ whole genome shotgun (WGS) entry which is preliminary data.</text>
</comment>
<protein>
    <submittedName>
        <fullName evidence="1">Uncharacterized protein</fullName>
    </submittedName>
</protein>
<gene>
    <name evidence="1" type="primary">gb21914</name>
    <name evidence="1" type="ORF">PR202_gb21914</name>
</gene>
<dbReference type="AlphaFoldDB" id="A0AAV5FEF3"/>
<proteinExistence type="predicted"/>
<accession>A0AAV5FEF3</accession>
<reference evidence="1" key="1">
    <citation type="journal article" date="2018" name="DNA Res.">
        <title>Multiple hybrid de novo genome assembly of finger millet, an orphan allotetraploid crop.</title>
        <authorList>
            <person name="Hatakeyama M."/>
            <person name="Aluri S."/>
            <person name="Balachadran M.T."/>
            <person name="Sivarajan S.R."/>
            <person name="Patrignani A."/>
            <person name="Gruter S."/>
            <person name="Poveda L."/>
            <person name="Shimizu-Inatsugi R."/>
            <person name="Baeten J."/>
            <person name="Francoijs K.J."/>
            <person name="Nataraja K.N."/>
            <person name="Reddy Y.A.N."/>
            <person name="Phadnis S."/>
            <person name="Ravikumar R.L."/>
            <person name="Schlapbach R."/>
            <person name="Sreeman S.M."/>
            <person name="Shimizu K.K."/>
        </authorList>
    </citation>
    <scope>NUCLEOTIDE SEQUENCE</scope>
</reference>
<organism evidence="1 2">
    <name type="scientific">Eleusine coracana subsp. coracana</name>
    <dbReference type="NCBI Taxonomy" id="191504"/>
    <lineage>
        <taxon>Eukaryota</taxon>
        <taxon>Viridiplantae</taxon>
        <taxon>Streptophyta</taxon>
        <taxon>Embryophyta</taxon>
        <taxon>Tracheophyta</taxon>
        <taxon>Spermatophyta</taxon>
        <taxon>Magnoliopsida</taxon>
        <taxon>Liliopsida</taxon>
        <taxon>Poales</taxon>
        <taxon>Poaceae</taxon>
        <taxon>PACMAD clade</taxon>
        <taxon>Chloridoideae</taxon>
        <taxon>Cynodonteae</taxon>
        <taxon>Eleusininae</taxon>
        <taxon>Eleusine</taxon>
    </lineage>
</organism>